<gene>
    <name evidence="1" type="ORF">B9Z19DRAFT_1066736</name>
</gene>
<evidence type="ECO:0000313" key="2">
    <source>
        <dbReference type="Proteomes" id="UP000244722"/>
    </source>
</evidence>
<name>A0A2T6ZLF4_TUBBO</name>
<dbReference type="STRING" id="42251.A0A2T6ZLF4"/>
<comment type="caution">
    <text evidence="1">The sequence shown here is derived from an EMBL/GenBank/DDBJ whole genome shotgun (WGS) entry which is preliminary data.</text>
</comment>
<dbReference type="OrthoDB" id="3563855at2759"/>
<reference evidence="1 2" key="1">
    <citation type="submission" date="2017-04" db="EMBL/GenBank/DDBJ databases">
        <title>Draft genome sequence of Tuber borchii Vittad., a whitish edible truffle.</title>
        <authorList>
            <consortium name="DOE Joint Genome Institute"/>
            <person name="Murat C."/>
            <person name="Kuo A."/>
            <person name="Barry K.W."/>
            <person name="Clum A."/>
            <person name="Dockter R.B."/>
            <person name="Fauchery L."/>
            <person name="Iotti M."/>
            <person name="Kohler A."/>
            <person name="Labutti K."/>
            <person name="Lindquist E.A."/>
            <person name="Lipzen A."/>
            <person name="Ohm R.A."/>
            <person name="Wang M."/>
            <person name="Grigoriev I.V."/>
            <person name="Zambonelli A."/>
            <person name="Martin F.M."/>
        </authorList>
    </citation>
    <scope>NUCLEOTIDE SEQUENCE [LARGE SCALE GENOMIC DNA]</scope>
    <source>
        <strain evidence="1 2">Tbo3840</strain>
    </source>
</reference>
<proteinExistence type="predicted"/>
<evidence type="ECO:0000313" key="1">
    <source>
        <dbReference type="EMBL" id="PUU76319.1"/>
    </source>
</evidence>
<protein>
    <submittedName>
        <fullName evidence="1">Uncharacterized protein</fullName>
    </submittedName>
</protein>
<dbReference type="EMBL" id="NESQ01000192">
    <property type="protein sequence ID" value="PUU76319.1"/>
    <property type="molecule type" value="Genomic_DNA"/>
</dbReference>
<dbReference type="Proteomes" id="UP000244722">
    <property type="component" value="Unassembled WGS sequence"/>
</dbReference>
<sequence length="457" mass="54216">MEKLEKSYTHSRDRVLLSLKTAIQQRRSFGLRQEHRVSFQLFQALKERADEIQFSELPDSCYMQNSEEILHFLYANFLRFGLALEYTASKLKACSFEQSHDLSRILRMFLQLQKASFTNSLLESQGDLWRSQTAVGVKNRSGLGLKNQLAAYKFCWLSPAMIDWNKWTFGKSFSQSTAFDYIQIHPTALHKTNHLLYQKSQWEILERFAELLREIEDCSSHETYRILAFLGTMVIQKFRIDVCTALFKFCDSEWKEDSETKREMALKGQLPLDYDNVLSFSPSRFARIKYSNKHKLNLQERWEILFHTQDKWEEQDLRKAWKDKPYRLYFEKCYTLISEACDAKTAQCWEYLLVQTQFARANFLLPSPAKHSFLQKQTQVGQVSKIYWVPLQHESWPLSVGWRTLPVKGSQGDQWKKWSIDYYSPIPEEYESPSNLFMEKLQPQQVLDRFLKKILHK</sequence>
<keyword evidence="2" id="KW-1185">Reference proteome</keyword>
<accession>A0A2T6ZLF4</accession>
<organism evidence="1 2">
    <name type="scientific">Tuber borchii</name>
    <name type="common">White truffle</name>
    <dbReference type="NCBI Taxonomy" id="42251"/>
    <lineage>
        <taxon>Eukaryota</taxon>
        <taxon>Fungi</taxon>
        <taxon>Dikarya</taxon>
        <taxon>Ascomycota</taxon>
        <taxon>Pezizomycotina</taxon>
        <taxon>Pezizomycetes</taxon>
        <taxon>Pezizales</taxon>
        <taxon>Tuberaceae</taxon>
        <taxon>Tuber</taxon>
    </lineage>
</organism>
<dbReference type="AlphaFoldDB" id="A0A2T6ZLF4"/>